<sequence>MLSSLGHRRVACAATYLSRVADAHPCTLPLPFLSFRLAELSRYLQRPVPRLDATCLSQASRTSSSEPRSLDTYPLLRMRLGQGDSRTLSCVVPPTT</sequence>
<protein>
    <submittedName>
        <fullName evidence="1">Uncharacterized protein</fullName>
    </submittedName>
</protein>
<gene>
    <name evidence="1" type="ORF">N657DRAFT_709805</name>
</gene>
<comment type="caution">
    <text evidence="1">The sequence shown here is derived from an EMBL/GenBank/DDBJ whole genome shotgun (WGS) entry which is preliminary data.</text>
</comment>
<dbReference type="EMBL" id="MU853225">
    <property type="protein sequence ID" value="KAK4126274.1"/>
    <property type="molecule type" value="Genomic_DNA"/>
</dbReference>
<accession>A0AAN6U4S8</accession>
<proteinExistence type="predicted"/>
<dbReference type="AlphaFoldDB" id="A0AAN6U4S8"/>
<evidence type="ECO:0000313" key="2">
    <source>
        <dbReference type="Proteomes" id="UP001302602"/>
    </source>
</evidence>
<feature type="non-terminal residue" evidence="1">
    <location>
        <position position="96"/>
    </location>
</feature>
<reference evidence="1" key="1">
    <citation type="journal article" date="2023" name="Mol. Phylogenet. Evol.">
        <title>Genome-scale phylogeny and comparative genomics of the fungal order Sordariales.</title>
        <authorList>
            <person name="Hensen N."/>
            <person name="Bonometti L."/>
            <person name="Westerberg I."/>
            <person name="Brannstrom I.O."/>
            <person name="Guillou S."/>
            <person name="Cros-Aarteil S."/>
            <person name="Calhoun S."/>
            <person name="Haridas S."/>
            <person name="Kuo A."/>
            <person name="Mondo S."/>
            <person name="Pangilinan J."/>
            <person name="Riley R."/>
            <person name="LaButti K."/>
            <person name="Andreopoulos B."/>
            <person name="Lipzen A."/>
            <person name="Chen C."/>
            <person name="Yan M."/>
            <person name="Daum C."/>
            <person name="Ng V."/>
            <person name="Clum A."/>
            <person name="Steindorff A."/>
            <person name="Ohm R.A."/>
            <person name="Martin F."/>
            <person name="Silar P."/>
            <person name="Natvig D.O."/>
            <person name="Lalanne C."/>
            <person name="Gautier V."/>
            <person name="Ament-Velasquez S.L."/>
            <person name="Kruys A."/>
            <person name="Hutchinson M.I."/>
            <person name="Powell A.J."/>
            <person name="Barry K."/>
            <person name="Miller A.N."/>
            <person name="Grigoriev I.V."/>
            <person name="Debuchy R."/>
            <person name="Gladieux P."/>
            <person name="Hiltunen Thoren M."/>
            <person name="Johannesson H."/>
        </authorList>
    </citation>
    <scope>NUCLEOTIDE SEQUENCE</scope>
    <source>
        <strain evidence="1">CBS 731.68</strain>
    </source>
</reference>
<organism evidence="1 2">
    <name type="scientific">Parathielavia appendiculata</name>
    <dbReference type="NCBI Taxonomy" id="2587402"/>
    <lineage>
        <taxon>Eukaryota</taxon>
        <taxon>Fungi</taxon>
        <taxon>Dikarya</taxon>
        <taxon>Ascomycota</taxon>
        <taxon>Pezizomycotina</taxon>
        <taxon>Sordariomycetes</taxon>
        <taxon>Sordariomycetidae</taxon>
        <taxon>Sordariales</taxon>
        <taxon>Chaetomiaceae</taxon>
        <taxon>Parathielavia</taxon>
    </lineage>
</organism>
<evidence type="ECO:0000313" key="1">
    <source>
        <dbReference type="EMBL" id="KAK4126274.1"/>
    </source>
</evidence>
<dbReference type="Proteomes" id="UP001302602">
    <property type="component" value="Unassembled WGS sequence"/>
</dbReference>
<name>A0AAN6U4S8_9PEZI</name>
<dbReference type="RefSeq" id="XP_062650045.1">
    <property type="nucleotide sequence ID" value="XM_062797422.1"/>
</dbReference>
<keyword evidence="2" id="KW-1185">Reference proteome</keyword>
<dbReference type="GeneID" id="87834195"/>
<reference evidence="1" key="2">
    <citation type="submission" date="2023-05" db="EMBL/GenBank/DDBJ databases">
        <authorList>
            <consortium name="Lawrence Berkeley National Laboratory"/>
            <person name="Steindorff A."/>
            <person name="Hensen N."/>
            <person name="Bonometti L."/>
            <person name="Westerberg I."/>
            <person name="Brannstrom I.O."/>
            <person name="Guillou S."/>
            <person name="Cros-Aarteil S."/>
            <person name="Calhoun S."/>
            <person name="Haridas S."/>
            <person name="Kuo A."/>
            <person name="Mondo S."/>
            <person name="Pangilinan J."/>
            <person name="Riley R."/>
            <person name="Labutti K."/>
            <person name="Andreopoulos B."/>
            <person name="Lipzen A."/>
            <person name="Chen C."/>
            <person name="Yanf M."/>
            <person name="Daum C."/>
            <person name="Ng V."/>
            <person name="Clum A."/>
            <person name="Ohm R."/>
            <person name="Martin F."/>
            <person name="Silar P."/>
            <person name="Natvig D."/>
            <person name="Lalanne C."/>
            <person name="Gautier V."/>
            <person name="Ament-Velasquez S.L."/>
            <person name="Kruys A."/>
            <person name="Hutchinson M.I."/>
            <person name="Powell A.J."/>
            <person name="Barry K."/>
            <person name="Miller A.N."/>
            <person name="Grigoriev I.V."/>
            <person name="Debuchy R."/>
            <person name="Gladieux P."/>
            <person name="Thoren M.H."/>
            <person name="Johannesson H."/>
        </authorList>
    </citation>
    <scope>NUCLEOTIDE SEQUENCE</scope>
    <source>
        <strain evidence="1">CBS 731.68</strain>
    </source>
</reference>